<dbReference type="PANTHER" id="PTHR23090:SF9">
    <property type="entry name" value="GLUTAMINE-DEPENDENT NAD(+) SYNTHETASE"/>
    <property type="match status" value="1"/>
</dbReference>
<dbReference type="GO" id="GO:0009435">
    <property type="term" value="P:NAD+ biosynthetic process"/>
    <property type="evidence" value="ECO:0007669"/>
    <property type="project" value="InterPro"/>
</dbReference>
<dbReference type="Gene3D" id="3.60.110.10">
    <property type="entry name" value="Carbon-nitrogen hydrolase"/>
    <property type="match status" value="1"/>
</dbReference>
<evidence type="ECO:0000313" key="2">
    <source>
        <dbReference type="WBParaSite" id="GPUH_0002225201-mRNA-1"/>
    </source>
</evidence>
<dbReference type="InterPro" id="IPR036526">
    <property type="entry name" value="C-N_Hydrolase_sf"/>
</dbReference>
<evidence type="ECO:0000256" key="1">
    <source>
        <dbReference type="ARBA" id="ARBA00022598"/>
    </source>
</evidence>
<organism evidence="2">
    <name type="scientific">Gongylonema pulchrum</name>
    <dbReference type="NCBI Taxonomy" id="637853"/>
    <lineage>
        <taxon>Eukaryota</taxon>
        <taxon>Metazoa</taxon>
        <taxon>Ecdysozoa</taxon>
        <taxon>Nematoda</taxon>
        <taxon>Chromadorea</taxon>
        <taxon>Rhabditida</taxon>
        <taxon>Spirurina</taxon>
        <taxon>Spiruromorpha</taxon>
        <taxon>Spiruroidea</taxon>
        <taxon>Gongylonematidae</taxon>
        <taxon>Gongylonema</taxon>
    </lineage>
</organism>
<accession>A0A183EMN4</accession>
<proteinExistence type="predicted"/>
<name>A0A183EMN4_9BILA</name>
<protein>
    <submittedName>
        <fullName evidence="2">NADH:flavin oxidoreductase</fullName>
    </submittedName>
</protein>
<sequence>LIKPKMRFCDHGAYYENRYFVRWQKPKEIIDFRLPILENCAVAFGDAILKTSDGVSIGVEDGVDIVCNPSASFHVLGSLDHRINNLVMESTAKAGGICLYSNFRGCDGERVFYDGGSAIAQNGQLYARIPQFDIEDVVCFLQLFGF</sequence>
<dbReference type="SUPFAM" id="SSF56317">
    <property type="entry name" value="Carbon-nitrogen hydrolase"/>
    <property type="match status" value="1"/>
</dbReference>
<dbReference type="WBParaSite" id="GPUH_0002225201-mRNA-1">
    <property type="protein sequence ID" value="GPUH_0002225201-mRNA-1"/>
    <property type="gene ID" value="GPUH_0002225201"/>
</dbReference>
<reference evidence="2" key="1">
    <citation type="submission" date="2016-06" db="UniProtKB">
        <authorList>
            <consortium name="WormBaseParasite"/>
        </authorList>
    </citation>
    <scope>IDENTIFICATION</scope>
</reference>
<dbReference type="PANTHER" id="PTHR23090">
    <property type="entry name" value="NH 3 /GLUTAMINE-DEPENDENT NAD + SYNTHETASE"/>
    <property type="match status" value="1"/>
</dbReference>
<dbReference type="GO" id="GO:0004359">
    <property type="term" value="F:glutaminase activity"/>
    <property type="evidence" value="ECO:0007669"/>
    <property type="project" value="InterPro"/>
</dbReference>
<dbReference type="InterPro" id="IPR003694">
    <property type="entry name" value="NAD_synthase"/>
</dbReference>
<dbReference type="GO" id="GO:0003952">
    <property type="term" value="F:NAD+ synthase (glutamine-hydrolyzing) activity"/>
    <property type="evidence" value="ECO:0007669"/>
    <property type="project" value="InterPro"/>
</dbReference>
<dbReference type="GO" id="GO:0005737">
    <property type="term" value="C:cytoplasm"/>
    <property type="evidence" value="ECO:0007669"/>
    <property type="project" value="InterPro"/>
</dbReference>
<keyword evidence="1" id="KW-0436">Ligase</keyword>
<dbReference type="AlphaFoldDB" id="A0A183EMN4"/>